<name>W0RFL8_9BACT</name>
<dbReference type="RefSeq" id="WP_025411091.1">
    <property type="nucleotide sequence ID" value="NZ_CP007128.1"/>
</dbReference>
<dbReference type="EMBL" id="CP007128">
    <property type="protein sequence ID" value="AHG89596.1"/>
    <property type="molecule type" value="Genomic_DNA"/>
</dbReference>
<proteinExistence type="predicted"/>
<organism evidence="1 2">
    <name type="scientific">Gemmatirosa kalamazoonensis</name>
    <dbReference type="NCBI Taxonomy" id="861299"/>
    <lineage>
        <taxon>Bacteria</taxon>
        <taxon>Pseudomonadati</taxon>
        <taxon>Gemmatimonadota</taxon>
        <taxon>Gemmatimonadia</taxon>
        <taxon>Gemmatimonadales</taxon>
        <taxon>Gemmatimonadaceae</taxon>
        <taxon>Gemmatirosa</taxon>
    </lineage>
</organism>
<dbReference type="InParanoid" id="W0RFL8"/>
<dbReference type="Proteomes" id="UP000019151">
    <property type="component" value="Chromosome"/>
</dbReference>
<dbReference type="PROSITE" id="PS51257">
    <property type="entry name" value="PROKAR_LIPOPROTEIN"/>
    <property type="match status" value="1"/>
</dbReference>
<evidence type="ECO:0000313" key="2">
    <source>
        <dbReference type="Proteomes" id="UP000019151"/>
    </source>
</evidence>
<dbReference type="HOGENOM" id="CLU_2093324_0_0_0"/>
<evidence type="ECO:0000313" key="1">
    <source>
        <dbReference type="EMBL" id="AHG89596.1"/>
    </source>
</evidence>
<sequence length="116" mass="12747">MTRRFLLCALLGLAGCRAPTGPGSFYGRWDKLDDALPPVSLELRHGANGDEGQVWLSGRTFTLPATFRGDSVTLNDPLAFATPPLVGELQRDGTMRVRLSGNPPHETRLVRRSMRD</sequence>
<dbReference type="AlphaFoldDB" id="W0RFL8"/>
<dbReference type="KEGG" id="gba:J421_2059"/>
<protein>
    <recommendedName>
        <fullName evidence="3">Lipoprotein</fullName>
    </recommendedName>
</protein>
<keyword evidence="2" id="KW-1185">Reference proteome</keyword>
<accession>W0RFL8</accession>
<evidence type="ECO:0008006" key="3">
    <source>
        <dbReference type="Google" id="ProtNLM"/>
    </source>
</evidence>
<gene>
    <name evidence="1" type="ORF">J421_2059</name>
</gene>
<reference evidence="1 2" key="1">
    <citation type="journal article" date="2014" name="Genome Announc.">
        <title>Genome Sequence and Methylome of Soil Bacterium Gemmatirosa kalamazoonensis KBS708T, a Member of the Rarely Cultivated Gemmatimonadetes Phylum.</title>
        <authorList>
            <person name="Debruyn J.M."/>
            <person name="Radosevich M."/>
            <person name="Wommack K.E."/>
            <person name="Polson S.W."/>
            <person name="Hauser L.J."/>
            <person name="Fawaz M.N."/>
            <person name="Korlach J."/>
            <person name="Tsai Y.C."/>
        </authorList>
    </citation>
    <scope>NUCLEOTIDE SEQUENCE [LARGE SCALE GENOMIC DNA]</scope>
    <source>
        <strain evidence="1 2">KBS708</strain>
    </source>
</reference>